<organism evidence="1 2">
    <name type="scientific">Pleurodeles waltl</name>
    <name type="common">Iberian ribbed newt</name>
    <dbReference type="NCBI Taxonomy" id="8319"/>
    <lineage>
        <taxon>Eukaryota</taxon>
        <taxon>Metazoa</taxon>
        <taxon>Chordata</taxon>
        <taxon>Craniata</taxon>
        <taxon>Vertebrata</taxon>
        <taxon>Euteleostomi</taxon>
        <taxon>Amphibia</taxon>
        <taxon>Batrachia</taxon>
        <taxon>Caudata</taxon>
        <taxon>Salamandroidea</taxon>
        <taxon>Salamandridae</taxon>
        <taxon>Pleurodelinae</taxon>
        <taxon>Pleurodeles</taxon>
    </lineage>
</organism>
<dbReference type="AlphaFoldDB" id="A0AAV7U095"/>
<evidence type="ECO:0000313" key="2">
    <source>
        <dbReference type="Proteomes" id="UP001066276"/>
    </source>
</evidence>
<protein>
    <submittedName>
        <fullName evidence="1">Uncharacterized protein</fullName>
    </submittedName>
</protein>
<evidence type="ECO:0000313" key="1">
    <source>
        <dbReference type="EMBL" id="KAJ1181268.1"/>
    </source>
</evidence>
<sequence length="86" mass="9800">MRVFLRIEHLRWSSSTSTPRFLTLVASQSKINRGPITGLISKRQNLASGRFLVYCQLPNLAASHSRIYDAKMHHNMFNGENEEGVL</sequence>
<accession>A0AAV7U095</accession>
<reference evidence="1" key="1">
    <citation type="journal article" date="2022" name="bioRxiv">
        <title>Sequencing and chromosome-scale assembly of the giantPleurodeles waltlgenome.</title>
        <authorList>
            <person name="Brown T."/>
            <person name="Elewa A."/>
            <person name="Iarovenko S."/>
            <person name="Subramanian E."/>
            <person name="Araus A.J."/>
            <person name="Petzold A."/>
            <person name="Susuki M."/>
            <person name="Suzuki K.-i.T."/>
            <person name="Hayashi T."/>
            <person name="Toyoda A."/>
            <person name="Oliveira C."/>
            <person name="Osipova E."/>
            <person name="Leigh N.D."/>
            <person name="Simon A."/>
            <person name="Yun M.H."/>
        </authorList>
    </citation>
    <scope>NUCLEOTIDE SEQUENCE</scope>
    <source>
        <strain evidence="1">20211129_DDA</strain>
        <tissue evidence="1">Liver</tissue>
    </source>
</reference>
<dbReference type="EMBL" id="JANPWB010000006">
    <property type="protein sequence ID" value="KAJ1181268.1"/>
    <property type="molecule type" value="Genomic_DNA"/>
</dbReference>
<name>A0AAV7U095_PLEWA</name>
<proteinExistence type="predicted"/>
<comment type="caution">
    <text evidence="1">The sequence shown here is derived from an EMBL/GenBank/DDBJ whole genome shotgun (WGS) entry which is preliminary data.</text>
</comment>
<dbReference type="Proteomes" id="UP001066276">
    <property type="component" value="Chromosome 3_2"/>
</dbReference>
<gene>
    <name evidence="1" type="ORF">NDU88_006476</name>
</gene>
<keyword evidence="2" id="KW-1185">Reference proteome</keyword>